<organism evidence="1 2">
    <name type="scientific">Suillus luteus UH-Slu-Lm8-n1</name>
    <dbReference type="NCBI Taxonomy" id="930992"/>
    <lineage>
        <taxon>Eukaryota</taxon>
        <taxon>Fungi</taxon>
        <taxon>Dikarya</taxon>
        <taxon>Basidiomycota</taxon>
        <taxon>Agaricomycotina</taxon>
        <taxon>Agaricomycetes</taxon>
        <taxon>Agaricomycetidae</taxon>
        <taxon>Boletales</taxon>
        <taxon>Suillineae</taxon>
        <taxon>Suillaceae</taxon>
        <taxon>Suillus</taxon>
    </lineage>
</organism>
<dbReference type="Proteomes" id="UP000054485">
    <property type="component" value="Unassembled WGS sequence"/>
</dbReference>
<evidence type="ECO:0000313" key="2">
    <source>
        <dbReference type="Proteomes" id="UP000054485"/>
    </source>
</evidence>
<reference evidence="1 2" key="1">
    <citation type="submission" date="2014-04" db="EMBL/GenBank/DDBJ databases">
        <authorList>
            <consortium name="DOE Joint Genome Institute"/>
            <person name="Kuo A."/>
            <person name="Ruytinx J."/>
            <person name="Rineau F."/>
            <person name="Colpaert J."/>
            <person name="Kohler A."/>
            <person name="Nagy L.G."/>
            <person name="Floudas D."/>
            <person name="Copeland A."/>
            <person name="Barry K.W."/>
            <person name="Cichocki N."/>
            <person name="Veneault-Fourrey C."/>
            <person name="LaButti K."/>
            <person name="Lindquist E.A."/>
            <person name="Lipzen A."/>
            <person name="Lundell T."/>
            <person name="Morin E."/>
            <person name="Murat C."/>
            <person name="Sun H."/>
            <person name="Tunlid A."/>
            <person name="Henrissat B."/>
            <person name="Grigoriev I.V."/>
            <person name="Hibbett D.S."/>
            <person name="Martin F."/>
            <person name="Nordberg H.P."/>
            <person name="Cantor M.N."/>
            <person name="Hua S.X."/>
        </authorList>
    </citation>
    <scope>NUCLEOTIDE SEQUENCE [LARGE SCALE GENOMIC DNA]</scope>
    <source>
        <strain evidence="1 2">UH-Slu-Lm8-n1</strain>
    </source>
</reference>
<reference evidence="2" key="2">
    <citation type="submission" date="2015-01" db="EMBL/GenBank/DDBJ databases">
        <title>Evolutionary Origins and Diversification of the Mycorrhizal Mutualists.</title>
        <authorList>
            <consortium name="DOE Joint Genome Institute"/>
            <consortium name="Mycorrhizal Genomics Consortium"/>
            <person name="Kohler A."/>
            <person name="Kuo A."/>
            <person name="Nagy L.G."/>
            <person name="Floudas D."/>
            <person name="Copeland A."/>
            <person name="Barry K.W."/>
            <person name="Cichocki N."/>
            <person name="Veneault-Fourrey C."/>
            <person name="LaButti K."/>
            <person name="Lindquist E.A."/>
            <person name="Lipzen A."/>
            <person name="Lundell T."/>
            <person name="Morin E."/>
            <person name="Murat C."/>
            <person name="Riley R."/>
            <person name="Ohm R."/>
            <person name="Sun H."/>
            <person name="Tunlid A."/>
            <person name="Henrissat B."/>
            <person name="Grigoriev I.V."/>
            <person name="Hibbett D.S."/>
            <person name="Martin F."/>
        </authorList>
    </citation>
    <scope>NUCLEOTIDE SEQUENCE [LARGE SCALE GENOMIC DNA]</scope>
    <source>
        <strain evidence="2">UH-Slu-Lm8-n1</strain>
    </source>
</reference>
<dbReference type="EMBL" id="KN835260">
    <property type="protein sequence ID" value="KIK41722.1"/>
    <property type="molecule type" value="Genomic_DNA"/>
</dbReference>
<gene>
    <name evidence="1" type="ORF">CY34DRAFT_188518</name>
</gene>
<dbReference type="InParanoid" id="A0A0D0B5D1"/>
<dbReference type="AlphaFoldDB" id="A0A0D0B5D1"/>
<evidence type="ECO:0000313" key="1">
    <source>
        <dbReference type="EMBL" id="KIK41722.1"/>
    </source>
</evidence>
<proteinExistence type="predicted"/>
<sequence length="91" mass="10799">MIRPVTVKYPIHLSFSEASLSAQLIFQCMLGCSLDLWLRLATFSLHKHFYIKHQNKESKGRGKVSHLQYEECFPSQHRYLRNAFIRHSYKT</sequence>
<keyword evidence="2" id="KW-1185">Reference proteome</keyword>
<name>A0A0D0B5D1_9AGAM</name>
<dbReference type="HOGENOM" id="CLU_2428514_0_0_1"/>
<protein>
    <submittedName>
        <fullName evidence="1">Uncharacterized protein</fullName>
    </submittedName>
</protein>
<accession>A0A0D0B5D1</accession>